<reference evidence="7" key="2">
    <citation type="journal article" date="2023" name="MicrobiologyOpen">
        <title>Genomics of the tumorigenes clade of the family Rhizobiaceae and description of Rhizobium rhododendri sp. nov.</title>
        <authorList>
            <person name="Kuzmanovic N."/>
            <person name="diCenzo G.C."/>
            <person name="Bunk B."/>
            <person name="Sproeer C."/>
            <person name="Fruehling A."/>
            <person name="Neumann-Schaal M."/>
            <person name="Overmann J."/>
            <person name="Smalla K."/>
        </authorList>
    </citation>
    <scope>NUCLEOTIDE SEQUENCE [LARGE SCALE GENOMIC DNA]</scope>
    <source>
        <strain evidence="7">1078</strain>
        <plasmid evidence="7">pRt1078</plasmid>
    </source>
</reference>
<sequence length="309" mass="33831">MITEPGRLTLGIVLPSQPRQAADFDFETQIAIARRADELGFSAIWVRDVPLNGDSYPDPTGHSDPWVLLGALALATTRINLVSGSIVLPLRHPLHVAKAALSVNALSKGRFVLGLGSGDRPSEFSVFGEDFENRKELYRHNWTRLAAALGQDGAVLDEQSVVRPEFQIRPRTGSAPVSMLAVGSASQSLEWIARNAVGWATYYRPLSAQADRIGLWKMAVGKVTTEHRSFSQSMLLDLSEDTDAPPEPLGLGMRVGRNALVRYLQDIHELGANHVMFNLASRSRPVEHILQEISEDVMAEVGQMTEAGF</sequence>
<dbReference type="Pfam" id="PF00296">
    <property type="entry name" value="Bac_luciferase"/>
    <property type="match status" value="1"/>
</dbReference>
<dbReference type="PANTHER" id="PTHR30011:SF16">
    <property type="entry name" value="C2H2 FINGER DOMAIN TRANSCRIPTION FACTOR (EUROFUNG)-RELATED"/>
    <property type="match status" value="1"/>
</dbReference>
<dbReference type="RefSeq" id="WP_111217344.1">
    <property type="nucleotide sequence ID" value="NZ_CP117256.1"/>
</dbReference>
<accession>A0AAF1KMD7</accession>
<dbReference type="InterPro" id="IPR011251">
    <property type="entry name" value="Luciferase-like_dom"/>
</dbReference>
<dbReference type="InterPro" id="IPR051260">
    <property type="entry name" value="Diverse_substr_monoxygenases"/>
</dbReference>
<dbReference type="EC" id="1.-.-.-" evidence="6"/>
<keyword evidence="2" id="KW-0288">FMN</keyword>
<dbReference type="Proteomes" id="UP000249499">
    <property type="component" value="Plasmid pRt1078"/>
</dbReference>
<dbReference type="InterPro" id="IPR020020">
    <property type="entry name" value="Luciferase-type_oxidoreductase"/>
</dbReference>
<geneLocation type="plasmid" evidence="6 7">
    <name>pRt1078</name>
</geneLocation>
<evidence type="ECO:0000259" key="5">
    <source>
        <dbReference type="Pfam" id="PF00296"/>
    </source>
</evidence>
<evidence type="ECO:0000256" key="4">
    <source>
        <dbReference type="ARBA" id="ARBA00023033"/>
    </source>
</evidence>
<dbReference type="KEGG" id="rtu:PR017_18140"/>
<dbReference type="InterPro" id="IPR036661">
    <property type="entry name" value="Luciferase-like_sf"/>
</dbReference>
<dbReference type="PANTHER" id="PTHR30011">
    <property type="entry name" value="ALKANESULFONATE MONOOXYGENASE-RELATED"/>
    <property type="match status" value="1"/>
</dbReference>
<evidence type="ECO:0000313" key="6">
    <source>
        <dbReference type="EMBL" id="WFR97833.1"/>
    </source>
</evidence>
<evidence type="ECO:0000256" key="3">
    <source>
        <dbReference type="ARBA" id="ARBA00023002"/>
    </source>
</evidence>
<keyword evidence="3 6" id="KW-0560">Oxidoreductase</keyword>
<dbReference type="EMBL" id="CP117256">
    <property type="protein sequence ID" value="WFR97833.1"/>
    <property type="molecule type" value="Genomic_DNA"/>
</dbReference>
<protein>
    <submittedName>
        <fullName evidence="6">TIGR03571 family LLM class oxidoreductase</fullName>
        <ecNumber evidence="6">1.-.-.-</ecNumber>
    </submittedName>
</protein>
<evidence type="ECO:0000256" key="1">
    <source>
        <dbReference type="ARBA" id="ARBA00022630"/>
    </source>
</evidence>
<keyword evidence="4" id="KW-0503">Monooxygenase</keyword>
<dbReference type="SUPFAM" id="SSF51679">
    <property type="entry name" value="Bacterial luciferase-like"/>
    <property type="match status" value="1"/>
</dbReference>
<dbReference type="NCBIfam" id="TIGR03571">
    <property type="entry name" value="lucif_BA3436"/>
    <property type="match status" value="1"/>
</dbReference>
<gene>
    <name evidence="6" type="ORF">PR017_18140</name>
</gene>
<keyword evidence="1" id="KW-0285">Flavoprotein</keyword>
<name>A0AAF1KMD7_9HYPH</name>
<dbReference type="GO" id="GO:0004497">
    <property type="term" value="F:monooxygenase activity"/>
    <property type="evidence" value="ECO:0007669"/>
    <property type="project" value="UniProtKB-KW"/>
</dbReference>
<feature type="domain" description="Luciferase-like" evidence="5">
    <location>
        <begin position="11"/>
        <end position="217"/>
    </location>
</feature>
<dbReference type="GO" id="GO:0016705">
    <property type="term" value="F:oxidoreductase activity, acting on paired donors, with incorporation or reduction of molecular oxygen"/>
    <property type="evidence" value="ECO:0007669"/>
    <property type="project" value="InterPro"/>
</dbReference>
<evidence type="ECO:0000313" key="7">
    <source>
        <dbReference type="Proteomes" id="UP000249499"/>
    </source>
</evidence>
<dbReference type="Gene3D" id="3.20.20.30">
    <property type="entry name" value="Luciferase-like domain"/>
    <property type="match status" value="1"/>
</dbReference>
<keyword evidence="7" id="KW-1185">Reference proteome</keyword>
<keyword evidence="6" id="KW-0614">Plasmid</keyword>
<organism evidence="6 7">
    <name type="scientific">Rhizobium tumorigenes</name>
    <dbReference type="NCBI Taxonomy" id="2041385"/>
    <lineage>
        <taxon>Bacteria</taxon>
        <taxon>Pseudomonadati</taxon>
        <taxon>Pseudomonadota</taxon>
        <taxon>Alphaproteobacteria</taxon>
        <taxon>Hyphomicrobiales</taxon>
        <taxon>Rhizobiaceae</taxon>
        <taxon>Rhizobium/Agrobacterium group</taxon>
        <taxon>Rhizobium</taxon>
    </lineage>
</organism>
<reference evidence="6 7" key="1">
    <citation type="journal article" date="2018" name="Sci. Rep.">
        <title>Rhizobium tumorigenes sp. nov., a novel plant tumorigenic bacterium isolated from cane gall tumors on thornless blackberry.</title>
        <authorList>
            <person name="Kuzmanovi N."/>
            <person name="Smalla K."/>
            <person name="Gronow S."/>
            <person name="PuBawska J."/>
        </authorList>
    </citation>
    <scope>NUCLEOTIDE SEQUENCE [LARGE SCALE GENOMIC DNA]</scope>
    <source>
        <strain evidence="6 7">1078</strain>
    </source>
</reference>
<dbReference type="AlphaFoldDB" id="A0AAF1KMD7"/>
<proteinExistence type="predicted"/>
<evidence type="ECO:0000256" key="2">
    <source>
        <dbReference type="ARBA" id="ARBA00022643"/>
    </source>
</evidence>